<keyword evidence="2" id="KW-1185">Reference proteome</keyword>
<sequence>MTSSDEPRPLSQRVTTAARRIENHAQTLDTPDSYAEKDKQWICEVLIPLRKLTREAANRLRRHGFLDEGTGTECIRPQTWKNRREDTEDEHLYLYLLRDCIDCDFLFNKHHHLYSDDDTFREAVLDGQVGGRLETNIVTTFTWLDQIDAPTNLRSR</sequence>
<organism evidence="1 2">
    <name type="scientific">Halorubrum glutamatedens</name>
    <dbReference type="NCBI Taxonomy" id="2707018"/>
    <lineage>
        <taxon>Archaea</taxon>
        <taxon>Methanobacteriati</taxon>
        <taxon>Methanobacteriota</taxon>
        <taxon>Stenosarchaea group</taxon>
        <taxon>Halobacteria</taxon>
        <taxon>Halobacteriales</taxon>
        <taxon>Haloferacaceae</taxon>
        <taxon>Halorubrum</taxon>
    </lineage>
</organism>
<accession>A0ABD5QMG8</accession>
<gene>
    <name evidence="1" type="ORF">ACFPJA_01865</name>
</gene>
<dbReference type="Proteomes" id="UP001596145">
    <property type="component" value="Unassembled WGS sequence"/>
</dbReference>
<dbReference type="AlphaFoldDB" id="A0ABD5QMG8"/>
<name>A0ABD5QMG8_9EURY</name>
<evidence type="ECO:0000313" key="1">
    <source>
        <dbReference type="EMBL" id="MFC5133475.1"/>
    </source>
</evidence>
<evidence type="ECO:0000313" key="2">
    <source>
        <dbReference type="Proteomes" id="UP001596145"/>
    </source>
</evidence>
<dbReference type="EMBL" id="JBHSKV010000001">
    <property type="protein sequence ID" value="MFC5133475.1"/>
    <property type="molecule type" value="Genomic_DNA"/>
</dbReference>
<protein>
    <submittedName>
        <fullName evidence="1">Uncharacterized protein</fullName>
    </submittedName>
</protein>
<comment type="caution">
    <text evidence="1">The sequence shown here is derived from an EMBL/GenBank/DDBJ whole genome shotgun (WGS) entry which is preliminary data.</text>
</comment>
<dbReference type="RefSeq" id="WP_122103867.1">
    <property type="nucleotide sequence ID" value="NZ_JBHSKV010000001.1"/>
</dbReference>
<proteinExistence type="predicted"/>
<reference evidence="1 2" key="1">
    <citation type="journal article" date="2019" name="Int. J. Syst. Evol. Microbiol.">
        <title>The Global Catalogue of Microorganisms (GCM) 10K type strain sequencing project: providing services to taxonomists for standard genome sequencing and annotation.</title>
        <authorList>
            <consortium name="The Broad Institute Genomics Platform"/>
            <consortium name="The Broad Institute Genome Sequencing Center for Infectious Disease"/>
            <person name="Wu L."/>
            <person name="Ma J."/>
        </authorList>
    </citation>
    <scope>NUCLEOTIDE SEQUENCE [LARGE SCALE GENOMIC DNA]</scope>
    <source>
        <strain evidence="1 2">CGMCC 1.16026</strain>
    </source>
</reference>